<dbReference type="InterPro" id="IPR049492">
    <property type="entry name" value="BD-FAE-like_dom"/>
</dbReference>
<dbReference type="EMBL" id="CP158375">
    <property type="protein sequence ID" value="XDO95702.1"/>
    <property type="molecule type" value="Genomic_DNA"/>
</dbReference>
<dbReference type="AlphaFoldDB" id="A0AB39KPI0"/>
<dbReference type="GO" id="GO:0016787">
    <property type="term" value="F:hydrolase activity"/>
    <property type="evidence" value="ECO:0007669"/>
    <property type="project" value="UniProtKB-KW"/>
</dbReference>
<dbReference type="Pfam" id="PF20434">
    <property type="entry name" value="BD-FAE"/>
    <property type="match status" value="1"/>
</dbReference>
<evidence type="ECO:0000259" key="3">
    <source>
        <dbReference type="Pfam" id="PF20434"/>
    </source>
</evidence>
<dbReference type="RefSeq" id="WP_369058546.1">
    <property type="nucleotide sequence ID" value="NZ_CP158375.1"/>
</dbReference>
<dbReference type="Gene3D" id="3.40.50.1820">
    <property type="entry name" value="alpha/beta hydrolase"/>
    <property type="match status" value="1"/>
</dbReference>
<dbReference type="PANTHER" id="PTHR48081">
    <property type="entry name" value="AB HYDROLASE SUPERFAMILY PROTEIN C4A8.06C"/>
    <property type="match status" value="1"/>
</dbReference>
<gene>
    <name evidence="4" type="ORF">ABOZ73_12945</name>
</gene>
<accession>A0AB39KPI0</accession>
<evidence type="ECO:0000313" key="4">
    <source>
        <dbReference type="EMBL" id="XDO95702.1"/>
    </source>
</evidence>
<feature type="chain" id="PRO_5044319949" evidence="2">
    <location>
        <begin position="24"/>
        <end position="323"/>
    </location>
</feature>
<name>A0AB39KPI0_9CAUL</name>
<dbReference type="InterPro" id="IPR050300">
    <property type="entry name" value="GDXG_lipolytic_enzyme"/>
</dbReference>
<sequence>MISKIRTLFFGLAAVLFSGAAMAAPVDPLADPSFEKIALWPGLPPGSVGATAKARIVERSQDVSVIRDRYIEQVERPDMVVFKPKTPNGTSLLMAPGGGYIRVVMDKEGYETAERFAAAGVTVYVMTYRLPGDHWGAGPDVVIQDMQRALRLVRQRAMKDGLDPKKVGVIGFSAGGHAAGSLTFRFDEAVYKAVDAADQLSARPDFSILMYPVATMAEPFVHAGSRQQLLGAEQTSRMIAKYSLEKEVRPDAPPVIFIHAADDASVPVENSLQVFAALKAAKVPAEMHIYEEGGHGFGLRAVHGKPVAAWPDAVLSWMKRKGF</sequence>
<feature type="domain" description="BD-FAE-like" evidence="3">
    <location>
        <begin position="93"/>
        <end position="277"/>
    </location>
</feature>
<dbReference type="InterPro" id="IPR029058">
    <property type="entry name" value="AB_hydrolase_fold"/>
</dbReference>
<reference evidence="4" key="1">
    <citation type="submission" date="2024-06" db="EMBL/GenBank/DDBJ databases">
        <title>Caulobacter inopinatus, sp. nov.</title>
        <authorList>
            <person name="Donachie S.P."/>
        </authorList>
    </citation>
    <scope>NUCLEOTIDE SEQUENCE</scope>
    <source>
        <strain evidence="4">73W</strain>
    </source>
</reference>
<dbReference type="PANTHER" id="PTHR48081:SF6">
    <property type="entry name" value="PEPTIDASE S9 PROLYL OLIGOPEPTIDASE CATALYTIC DOMAIN-CONTAINING PROTEIN"/>
    <property type="match status" value="1"/>
</dbReference>
<organism evidence="4">
    <name type="scientific">Caulobacter sp. 73W</name>
    <dbReference type="NCBI Taxonomy" id="3161137"/>
    <lineage>
        <taxon>Bacteria</taxon>
        <taxon>Pseudomonadati</taxon>
        <taxon>Pseudomonadota</taxon>
        <taxon>Alphaproteobacteria</taxon>
        <taxon>Caulobacterales</taxon>
        <taxon>Caulobacteraceae</taxon>
        <taxon>Caulobacter</taxon>
    </lineage>
</organism>
<keyword evidence="1 4" id="KW-0378">Hydrolase</keyword>
<dbReference type="SUPFAM" id="SSF53474">
    <property type="entry name" value="alpha/beta-Hydrolases"/>
    <property type="match status" value="1"/>
</dbReference>
<keyword evidence="2" id="KW-0732">Signal</keyword>
<protein>
    <submittedName>
        <fullName evidence="4">Alpha/beta hydrolase</fullName>
    </submittedName>
</protein>
<evidence type="ECO:0000256" key="1">
    <source>
        <dbReference type="ARBA" id="ARBA00022801"/>
    </source>
</evidence>
<proteinExistence type="predicted"/>
<feature type="signal peptide" evidence="2">
    <location>
        <begin position="1"/>
        <end position="23"/>
    </location>
</feature>
<evidence type="ECO:0000256" key="2">
    <source>
        <dbReference type="SAM" id="SignalP"/>
    </source>
</evidence>